<keyword evidence="7" id="KW-1185">Reference proteome</keyword>
<dbReference type="GO" id="GO:0005524">
    <property type="term" value="F:ATP binding"/>
    <property type="evidence" value="ECO:0007669"/>
    <property type="project" value="UniProtKB-KW"/>
</dbReference>
<sequence>MTTIPTLAARARPKVHSGVCQGTLGELFQGPFRRGDRSEIAIVSLPVDRFSWVYFTEDDGVRTGGDRANGAGADLAAAGRSKSQRAVEFFLDHFGLRLPPGRWDFHTELAVGAGMASSTADVVATLRCLFRLFDLAYDQRLVRAALAGIERADSVFLDEFALYLSGRHEVVHHFGDHVGLYTCYTTEDGSVDTEDLGDELLAHYGRHAAAYEDCLGELVAAFRVGDVGALGRSSTRSAELGQLVVPKRHFDEVRANQRTFLADGIFVAHTGSIIGYLFRERPDRSRMDDLSAFFRELGQQCHFARGGWRDV</sequence>
<dbReference type="Proteomes" id="UP000184501">
    <property type="component" value="Unassembled WGS sequence"/>
</dbReference>
<organism evidence="6 7">
    <name type="scientific">Streptoalloteichus hindustanus</name>
    <dbReference type="NCBI Taxonomy" id="2017"/>
    <lineage>
        <taxon>Bacteria</taxon>
        <taxon>Bacillati</taxon>
        <taxon>Actinomycetota</taxon>
        <taxon>Actinomycetes</taxon>
        <taxon>Pseudonocardiales</taxon>
        <taxon>Pseudonocardiaceae</taxon>
        <taxon>Streptoalloteichus</taxon>
    </lineage>
</organism>
<dbReference type="PANTHER" id="PTHR43527:SF1">
    <property type="entry name" value="L-THREONINE KINASE"/>
    <property type="match status" value="1"/>
</dbReference>
<dbReference type="EMBL" id="FQVN01000012">
    <property type="protein sequence ID" value="SHG68974.1"/>
    <property type="molecule type" value="Genomic_DNA"/>
</dbReference>
<gene>
    <name evidence="6" type="ORF">SAMN05444320_11273</name>
</gene>
<evidence type="ECO:0000256" key="4">
    <source>
        <dbReference type="ARBA" id="ARBA00022840"/>
    </source>
</evidence>
<dbReference type="Gene3D" id="3.30.230.10">
    <property type="match status" value="1"/>
</dbReference>
<reference evidence="6 7" key="1">
    <citation type="submission" date="2016-11" db="EMBL/GenBank/DDBJ databases">
        <authorList>
            <person name="Jaros S."/>
            <person name="Januszkiewicz K."/>
            <person name="Wedrychowicz H."/>
        </authorList>
    </citation>
    <scope>NUCLEOTIDE SEQUENCE [LARGE SCALE GENOMIC DNA]</scope>
    <source>
        <strain evidence="6 7">DSM 44523</strain>
    </source>
</reference>
<keyword evidence="4" id="KW-0067">ATP-binding</keyword>
<dbReference type="AlphaFoldDB" id="A0A1M5LV32"/>
<dbReference type="InterPro" id="IPR012363">
    <property type="entry name" value="PduX"/>
</dbReference>
<dbReference type="SUPFAM" id="SSF54211">
    <property type="entry name" value="Ribosomal protein S5 domain 2-like"/>
    <property type="match status" value="1"/>
</dbReference>
<evidence type="ECO:0000259" key="5">
    <source>
        <dbReference type="Pfam" id="PF00288"/>
    </source>
</evidence>
<keyword evidence="2" id="KW-0547">Nucleotide-binding</keyword>
<keyword evidence="3 6" id="KW-0418">Kinase</keyword>
<dbReference type="GO" id="GO:0050515">
    <property type="term" value="F:4-(cytidine 5'-diphospho)-2-C-methyl-D-erythritol kinase activity"/>
    <property type="evidence" value="ECO:0007669"/>
    <property type="project" value="TreeGrafter"/>
</dbReference>
<dbReference type="InterPro" id="IPR006204">
    <property type="entry name" value="GHMP_kinase_N_dom"/>
</dbReference>
<dbReference type="InterPro" id="IPR020568">
    <property type="entry name" value="Ribosomal_Su5_D2-typ_SF"/>
</dbReference>
<dbReference type="Pfam" id="PF00288">
    <property type="entry name" value="GHMP_kinases_N"/>
    <property type="match status" value="1"/>
</dbReference>
<evidence type="ECO:0000256" key="1">
    <source>
        <dbReference type="ARBA" id="ARBA00022679"/>
    </source>
</evidence>
<dbReference type="STRING" id="2017.SAMN05444320_11273"/>
<protein>
    <submittedName>
        <fullName evidence="6">Threonine kinase</fullName>
    </submittedName>
</protein>
<dbReference type="InterPro" id="IPR014721">
    <property type="entry name" value="Ribsml_uS5_D2-typ_fold_subgr"/>
</dbReference>
<name>A0A1M5LV32_STRHI</name>
<evidence type="ECO:0000313" key="7">
    <source>
        <dbReference type="Proteomes" id="UP000184501"/>
    </source>
</evidence>
<keyword evidence="1" id="KW-0808">Transferase</keyword>
<evidence type="ECO:0000256" key="3">
    <source>
        <dbReference type="ARBA" id="ARBA00022777"/>
    </source>
</evidence>
<proteinExistence type="predicted"/>
<feature type="domain" description="GHMP kinase N-terminal" evidence="5">
    <location>
        <begin position="84"/>
        <end position="150"/>
    </location>
</feature>
<dbReference type="OrthoDB" id="7298003at2"/>
<dbReference type="RefSeq" id="WP_073488882.1">
    <property type="nucleotide sequence ID" value="NZ_FQVN01000012.1"/>
</dbReference>
<accession>A0A1M5LV32</accession>
<evidence type="ECO:0000256" key="2">
    <source>
        <dbReference type="ARBA" id="ARBA00022741"/>
    </source>
</evidence>
<dbReference type="PIRSF" id="PIRSF033887">
    <property type="entry name" value="PduX"/>
    <property type="match status" value="1"/>
</dbReference>
<evidence type="ECO:0000313" key="6">
    <source>
        <dbReference type="EMBL" id="SHG68974.1"/>
    </source>
</evidence>
<dbReference type="PANTHER" id="PTHR43527">
    <property type="entry name" value="4-DIPHOSPHOCYTIDYL-2-C-METHYL-D-ERYTHRITOL KINASE, CHLOROPLASTIC"/>
    <property type="match status" value="1"/>
</dbReference>